<organism evidence="1 3">
    <name type="scientific">Dendroctonus ponderosae</name>
    <name type="common">Mountain pine beetle</name>
    <dbReference type="NCBI Taxonomy" id="77166"/>
    <lineage>
        <taxon>Eukaryota</taxon>
        <taxon>Metazoa</taxon>
        <taxon>Ecdysozoa</taxon>
        <taxon>Arthropoda</taxon>
        <taxon>Hexapoda</taxon>
        <taxon>Insecta</taxon>
        <taxon>Pterygota</taxon>
        <taxon>Neoptera</taxon>
        <taxon>Endopterygota</taxon>
        <taxon>Coleoptera</taxon>
        <taxon>Polyphaga</taxon>
        <taxon>Cucujiformia</taxon>
        <taxon>Curculionidae</taxon>
        <taxon>Scolytinae</taxon>
        <taxon>Dendroctonus</taxon>
    </lineage>
</organism>
<evidence type="ECO:0000313" key="1">
    <source>
        <dbReference type="EMBL" id="ERL84193.1"/>
    </source>
</evidence>
<dbReference type="EMBL" id="KB632328">
    <property type="protein sequence ID" value="ERL92526.1"/>
    <property type="molecule type" value="Genomic_DNA"/>
</dbReference>
<evidence type="ECO:0000313" key="3">
    <source>
        <dbReference type="Proteomes" id="UP000030742"/>
    </source>
</evidence>
<dbReference type="AlphaFoldDB" id="U4TW44"/>
<accession>U4TW44</accession>
<sequence>MADKEDYLTSYREFFEHFAKTVNPHDQLPVKLGSYKLLNTEVIGGIIDWTTQYLSQNYQ</sequence>
<dbReference type="OrthoDB" id="416093at2759"/>
<dbReference type="EMBL" id="KB631252">
    <property type="protein sequence ID" value="ERL84193.1"/>
    <property type="molecule type" value="Genomic_DNA"/>
</dbReference>
<reference evidence="1 3" key="1">
    <citation type="journal article" date="2013" name="Genome Biol.">
        <title>Draft genome of the mountain pine beetle, Dendroctonus ponderosae Hopkins, a major forest pest.</title>
        <authorList>
            <person name="Keeling C.I."/>
            <person name="Yuen M.M."/>
            <person name="Liao N.Y."/>
            <person name="Docking T.R."/>
            <person name="Chan S.K."/>
            <person name="Taylor G.A."/>
            <person name="Palmquist D.L."/>
            <person name="Jackman S.D."/>
            <person name="Nguyen A."/>
            <person name="Li M."/>
            <person name="Henderson H."/>
            <person name="Janes J.K."/>
            <person name="Zhao Y."/>
            <person name="Pandoh P."/>
            <person name="Moore R."/>
            <person name="Sperling F.A."/>
            <person name="Huber D.P."/>
            <person name="Birol I."/>
            <person name="Jones S.J."/>
            <person name="Bohlmann J."/>
        </authorList>
    </citation>
    <scope>NUCLEOTIDE SEQUENCE</scope>
</reference>
<proteinExistence type="predicted"/>
<protein>
    <submittedName>
        <fullName evidence="1">Uncharacterized protein</fullName>
    </submittedName>
</protein>
<gene>
    <name evidence="1" type="ORF">D910_01569</name>
    <name evidence="2" type="ORF">D910_09839</name>
</gene>
<evidence type="ECO:0000313" key="2">
    <source>
        <dbReference type="EMBL" id="ERL92526.1"/>
    </source>
</evidence>
<dbReference type="Proteomes" id="UP000030742">
    <property type="component" value="Unassembled WGS sequence"/>
</dbReference>
<name>U4TW44_DENPD</name>